<dbReference type="Proteomes" id="UP000887578">
    <property type="component" value="Unplaced"/>
</dbReference>
<organism evidence="2 3">
    <name type="scientific">Panagrolaimus davidi</name>
    <dbReference type="NCBI Taxonomy" id="227884"/>
    <lineage>
        <taxon>Eukaryota</taxon>
        <taxon>Metazoa</taxon>
        <taxon>Ecdysozoa</taxon>
        <taxon>Nematoda</taxon>
        <taxon>Chromadorea</taxon>
        <taxon>Rhabditida</taxon>
        <taxon>Tylenchina</taxon>
        <taxon>Panagrolaimomorpha</taxon>
        <taxon>Panagrolaimoidea</taxon>
        <taxon>Panagrolaimidae</taxon>
        <taxon>Panagrolaimus</taxon>
    </lineage>
</organism>
<dbReference type="SUPFAM" id="SSF47769">
    <property type="entry name" value="SAM/Pointed domain"/>
    <property type="match status" value="1"/>
</dbReference>
<dbReference type="PROSITE" id="PS51433">
    <property type="entry name" value="PNT"/>
    <property type="match status" value="1"/>
</dbReference>
<dbReference type="WBParaSite" id="PDA_v2.g30797.t1">
    <property type="protein sequence ID" value="PDA_v2.g30797.t1"/>
    <property type="gene ID" value="PDA_v2.g30797"/>
</dbReference>
<dbReference type="SMART" id="SM00251">
    <property type="entry name" value="SAM_PNT"/>
    <property type="match status" value="1"/>
</dbReference>
<proteinExistence type="predicted"/>
<dbReference type="Pfam" id="PF02198">
    <property type="entry name" value="SAM_PNT"/>
    <property type="match status" value="1"/>
</dbReference>
<accession>A0A914QH44</accession>
<evidence type="ECO:0000313" key="3">
    <source>
        <dbReference type="WBParaSite" id="PDA_v2.g30797.t1"/>
    </source>
</evidence>
<dbReference type="AlphaFoldDB" id="A0A914QH44"/>
<feature type="domain" description="PNT" evidence="1">
    <location>
        <begin position="7"/>
        <end position="94"/>
    </location>
</feature>
<reference evidence="3" key="1">
    <citation type="submission" date="2022-11" db="UniProtKB">
        <authorList>
            <consortium name="WormBaseParasite"/>
        </authorList>
    </citation>
    <scope>IDENTIFICATION</scope>
</reference>
<keyword evidence="2" id="KW-1185">Reference proteome</keyword>
<protein>
    <submittedName>
        <fullName evidence="3">PNT domain-containing protein</fullName>
    </submittedName>
</protein>
<dbReference type="Gene3D" id="1.10.150.50">
    <property type="entry name" value="Transcription Factor, Ets-1"/>
    <property type="match status" value="1"/>
</dbReference>
<name>A0A914QH44_9BILA</name>
<dbReference type="InterPro" id="IPR013761">
    <property type="entry name" value="SAM/pointed_sf"/>
</dbReference>
<evidence type="ECO:0000259" key="1">
    <source>
        <dbReference type="PROSITE" id="PS51433"/>
    </source>
</evidence>
<evidence type="ECO:0000313" key="2">
    <source>
        <dbReference type="Proteomes" id="UP000887578"/>
    </source>
</evidence>
<dbReference type="GO" id="GO:0043565">
    <property type="term" value="F:sequence-specific DNA binding"/>
    <property type="evidence" value="ECO:0007669"/>
    <property type="project" value="InterPro"/>
</dbReference>
<sequence length="94" mass="10993">MNSTQLKPIPNNEKVDLARFRVKEPQEWVMDDVLAWMLDVARRNQVPVENINMHKFATCNGPRLLLMNEQAFLERDPVYGTMLFTEFRKLVGGE</sequence>
<dbReference type="InterPro" id="IPR003118">
    <property type="entry name" value="Pointed_dom"/>
</dbReference>